<evidence type="ECO:0000313" key="2">
    <source>
        <dbReference type="Proteomes" id="UP000235945"/>
    </source>
</evidence>
<accession>A0A2N8NVL2</accession>
<comment type="caution">
    <text evidence="1">The sequence shown here is derived from an EMBL/GenBank/DDBJ whole genome shotgun (WGS) entry which is preliminary data.</text>
</comment>
<protein>
    <submittedName>
        <fullName evidence="1">Uncharacterized protein</fullName>
    </submittedName>
</protein>
<dbReference type="AlphaFoldDB" id="A0A2N8NVL2"/>
<name>A0A2N8NVL2_STREU</name>
<evidence type="ECO:0000313" key="1">
    <source>
        <dbReference type="EMBL" id="PNE32818.1"/>
    </source>
</evidence>
<gene>
    <name evidence="1" type="ORF">AF335_14870</name>
</gene>
<proteinExistence type="predicted"/>
<organism evidence="1 2">
    <name type="scientific">Streptomyces eurocidicus</name>
    <name type="common">Streptoverticillium eurocidicus</name>
    <dbReference type="NCBI Taxonomy" id="66423"/>
    <lineage>
        <taxon>Bacteria</taxon>
        <taxon>Bacillati</taxon>
        <taxon>Actinomycetota</taxon>
        <taxon>Actinomycetes</taxon>
        <taxon>Kitasatosporales</taxon>
        <taxon>Streptomycetaceae</taxon>
        <taxon>Streptomyces</taxon>
    </lineage>
</organism>
<reference evidence="2" key="1">
    <citation type="submission" date="2015-07" db="EMBL/GenBank/DDBJ databases">
        <authorList>
            <person name="Graham D.E."/>
            <person name="Giannone R.J."/>
            <person name="Gulvik C.A."/>
            <person name="Hettich R.L."/>
            <person name="Klingeman D.M."/>
            <person name="Mahan K.M."/>
            <person name="Parry R.J."/>
            <person name="Spain J.C."/>
        </authorList>
    </citation>
    <scope>NUCLEOTIDE SEQUENCE [LARGE SCALE GENOMIC DNA]</scope>
    <source>
        <strain evidence="2">ATCC 27428</strain>
    </source>
</reference>
<sequence>MLAGYLVTMNATCWYAASERITDRSVPDEMIKGVEEAVLLLDDRPCAHAPGEHPDTGDPDYANQVGYFLRSPGGRAEIAEYYGWAEEGGAGEPGDESEPLDAWVCSAFLRDVAEGTLAEPASGLRSFA</sequence>
<dbReference type="EMBL" id="LGUI01000004">
    <property type="protein sequence ID" value="PNE32818.1"/>
    <property type="molecule type" value="Genomic_DNA"/>
</dbReference>
<keyword evidence="2" id="KW-1185">Reference proteome</keyword>
<dbReference type="Proteomes" id="UP000235945">
    <property type="component" value="Unassembled WGS sequence"/>
</dbReference>